<accession>X0U2J1</accession>
<gene>
    <name evidence="1" type="ORF">S01H1_28071</name>
</gene>
<proteinExistence type="predicted"/>
<dbReference type="EMBL" id="BARS01017136">
    <property type="protein sequence ID" value="GAF94617.1"/>
    <property type="molecule type" value="Genomic_DNA"/>
</dbReference>
<reference evidence="1" key="1">
    <citation type="journal article" date="2014" name="Front. Microbiol.">
        <title>High frequency of phylogenetically diverse reductive dehalogenase-homologous genes in deep subseafloor sedimentary metagenomes.</title>
        <authorList>
            <person name="Kawai M."/>
            <person name="Futagami T."/>
            <person name="Toyoda A."/>
            <person name="Takaki Y."/>
            <person name="Nishi S."/>
            <person name="Hori S."/>
            <person name="Arai W."/>
            <person name="Tsubouchi T."/>
            <person name="Morono Y."/>
            <person name="Uchiyama I."/>
            <person name="Ito T."/>
            <person name="Fujiyama A."/>
            <person name="Inagaki F."/>
            <person name="Takami H."/>
        </authorList>
    </citation>
    <scope>NUCLEOTIDE SEQUENCE</scope>
    <source>
        <strain evidence="1">Expedition CK06-06</strain>
    </source>
</reference>
<sequence length="63" mass="7488">MNDSDLRPTYKPNKEALENIEILRRAYPIKVGCSITQIINFTLRQAVHIWKQEHEHAEQQESR</sequence>
<dbReference type="AlphaFoldDB" id="X0U2J1"/>
<evidence type="ECO:0000313" key="1">
    <source>
        <dbReference type="EMBL" id="GAF94617.1"/>
    </source>
</evidence>
<comment type="caution">
    <text evidence="1">The sequence shown here is derived from an EMBL/GenBank/DDBJ whole genome shotgun (WGS) entry which is preliminary data.</text>
</comment>
<organism evidence="1">
    <name type="scientific">marine sediment metagenome</name>
    <dbReference type="NCBI Taxonomy" id="412755"/>
    <lineage>
        <taxon>unclassified sequences</taxon>
        <taxon>metagenomes</taxon>
        <taxon>ecological metagenomes</taxon>
    </lineage>
</organism>
<name>X0U2J1_9ZZZZ</name>
<protein>
    <submittedName>
        <fullName evidence="1">Uncharacterized protein</fullName>
    </submittedName>
</protein>